<dbReference type="OrthoDB" id="9786218at2"/>
<dbReference type="STRING" id="1278073.MYSTI_05608"/>
<dbReference type="EMBL" id="CP004025">
    <property type="protein sequence ID" value="AGC46885.1"/>
    <property type="molecule type" value="Genomic_DNA"/>
</dbReference>
<evidence type="ECO:0008006" key="4">
    <source>
        <dbReference type="Google" id="ProtNLM"/>
    </source>
</evidence>
<feature type="transmembrane region" description="Helical" evidence="1">
    <location>
        <begin position="136"/>
        <end position="153"/>
    </location>
</feature>
<dbReference type="AlphaFoldDB" id="L7UG62"/>
<dbReference type="HOGENOM" id="CLU_033063_0_0_7"/>
<dbReference type="Proteomes" id="UP000011131">
    <property type="component" value="Chromosome"/>
</dbReference>
<dbReference type="KEGG" id="msd:MYSTI_05608"/>
<proteinExistence type="predicted"/>
<evidence type="ECO:0000313" key="2">
    <source>
        <dbReference type="EMBL" id="AGC46885.1"/>
    </source>
</evidence>
<keyword evidence="1" id="KW-0472">Membrane</keyword>
<reference evidence="2 3" key="1">
    <citation type="journal article" date="2013" name="Genome Announc.">
        <title>Complete genome sequence of Myxococcus stipitatus strain DSM 14675, a fruiting myxobacterium.</title>
        <authorList>
            <person name="Huntley S."/>
            <person name="Kneip S."/>
            <person name="Treuner-Lange A."/>
            <person name="Sogaard-Andersen L."/>
        </authorList>
    </citation>
    <scope>NUCLEOTIDE SEQUENCE [LARGE SCALE GENOMIC DNA]</scope>
    <source>
        <strain evidence="3">DSM 14675 / JCM 12634 / Mx s8</strain>
    </source>
</reference>
<feature type="transmembrane region" description="Helical" evidence="1">
    <location>
        <begin position="160"/>
        <end position="185"/>
    </location>
</feature>
<keyword evidence="1" id="KW-0812">Transmembrane</keyword>
<sequence length="500" mass="53936">MRMRAVLPGPAALAALVLAVRLGLSPLKNFDLFFHLAGGRFVLEHGFTRVDPFSVTGTAGWVPHEWGFGVLCIALIHALGAAGPAMLVAALVASNAVLLWSALGRAASGRLGLMALAAFGCILAVHAPTWPQERPFHLGHLLFTACVLGVQAWRGGNDRVLWLFPLLGAAWANLHGSWLLGPALLGASAMGQVLDVPGEATRRRALRAVGFAVAMFLAAGLGPDGPRIYLYPLQHSLLSSTQGIIEWRPLNLDLRASWAYLALAGAALFAVGRAPLRKAAILLPAAVLGVAALKVQRHAPFAAVLLSLALLEHAVQSRGGEAAVTAPGLLERLWRRLDVFIEGWNLRSSTVLWPALALVVLMGVHVARPRTMEQGVNRAVIPLGALEALRQQPPGRVLNLFVIGGPISYFAGPDYKVFIDSRNDPFPLSIHEDHDKLVWGEPGWEDALTRYDPDYLLWESGNPGNILLDSLRARGGWREERRDGNYVLWVRERSTSAGQP</sequence>
<dbReference type="eggNOG" id="COG1287">
    <property type="taxonomic scope" value="Bacteria"/>
</dbReference>
<feature type="transmembrane region" description="Helical" evidence="1">
    <location>
        <begin position="66"/>
        <end position="99"/>
    </location>
</feature>
<evidence type="ECO:0000313" key="3">
    <source>
        <dbReference type="Proteomes" id="UP000011131"/>
    </source>
</evidence>
<organism evidence="2 3">
    <name type="scientific">Myxococcus stipitatus (strain DSM 14675 / JCM 12634 / Mx s8)</name>
    <dbReference type="NCBI Taxonomy" id="1278073"/>
    <lineage>
        <taxon>Bacteria</taxon>
        <taxon>Pseudomonadati</taxon>
        <taxon>Myxococcota</taxon>
        <taxon>Myxococcia</taxon>
        <taxon>Myxococcales</taxon>
        <taxon>Cystobacterineae</taxon>
        <taxon>Myxococcaceae</taxon>
        <taxon>Myxococcus</taxon>
    </lineage>
</organism>
<gene>
    <name evidence="2" type="ordered locus">MYSTI_05608</name>
</gene>
<protein>
    <recommendedName>
        <fullName evidence="4">Glycosyltransferase RgtA/B/C/D-like domain-containing protein</fullName>
    </recommendedName>
</protein>
<accession>L7UG62</accession>
<feature type="transmembrane region" description="Helical" evidence="1">
    <location>
        <begin position="111"/>
        <end position="130"/>
    </location>
</feature>
<evidence type="ECO:0000256" key="1">
    <source>
        <dbReference type="SAM" id="Phobius"/>
    </source>
</evidence>
<dbReference type="PATRIC" id="fig|1278073.3.peg.5689"/>
<keyword evidence="3" id="KW-1185">Reference proteome</keyword>
<keyword evidence="1" id="KW-1133">Transmembrane helix</keyword>
<name>L7UG62_MYXSD</name>